<dbReference type="EMBL" id="CAJVPP010023344">
    <property type="protein sequence ID" value="CAG8747120.1"/>
    <property type="molecule type" value="Genomic_DNA"/>
</dbReference>
<organism evidence="1 2">
    <name type="scientific">Funneliformis mosseae</name>
    <name type="common">Endomycorrhizal fungus</name>
    <name type="synonym">Glomus mosseae</name>
    <dbReference type="NCBI Taxonomy" id="27381"/>
    <lineage>
        <taxon>Eukaryota</taxon>
        <taxon>Fungi</taxon>
        <taxon>Fungi incertae sedis</taxon>
        <taxon>Mucoromycota</taxon>
        <taxon>Glomeromycotina</taxon>
        <taxon>Glomeromycetes</taxon>
        <taxon>Glomerales</taxon>
        <taxon>Glomeraceae</taxon>
        <taxon>Funneliformis</taxon>
    </lineage>
</organism>
<dbReference type="Proteomes" id="UP000789375">
    <property type="component" value="Unassembled WGS sequence"/>
</dbReference>
<comment type="caution">
    <text evidence="1">The sequence shown here is derived from an EMBL/GenBank/DDBJ whole genome shotgun (WGS) entry which is preliminary data.</text>
</comment>
<keyword evidence="2" id="KW-1185">Reference proteome</keyword>
<proteinExistence type="predicted"/>
<feature type="non-terminal residue" evidence="1">
    <location>
        <position position="45"/>
    </location>
</feature>
<evidence type="ECO:0000313" key="1">
    <source>
        <dbReference type="EMBL" id="CAG8747120.1"/>
    </source>
</evidence>
<reference evidence="1" key="1">
    <citation type="submission" date="2021-06" db="EMBL/GenBank/DDBJ databases">
        <authorList>
            <person name="Kallberg Y."/>
            <person name="Tangrot J."/>
            <person name="Rosling A."/>
        </authorList>
    </citation>
    <scope>NUCLEOTIDE SEQUENCE</scope>
    <source>
        <strain evidence="1">87-6 pot B 2015</strain>
    </source>
</reference>
<dbReference type="AlphaFoldDB" id="A0A9N9IR34"/>
<gene>
    <name evidence="1" type="ORF">FMOSSE_LOCUS16446</name>
</gene>
<sequence length="45" mass="4914">AGLVNGSMGIIREIVFEEDHGSPFLPKAVLTEFDYYTGPAIVTEE</sequence>
<protein>
    <submittedName>
        <fullName evidence="1">8279_t:CDS:1</fullName>
    </submittedName>
</protein>
<name>A0A9N9IR34_FUNMO</name>
<accession>A0A9N9IR34</accession>
<evidence type="ECO:0000313" key="2">
    <source>
        <dbReference type="Proteomes" id="UP000789375"/>
    </source>
</evidence>
<feature type="non-terminal residue" evidence="1">
    <location>
        <position position="1"/>
    </location>
</feature>